<dbReference type="Proteomes" id="UP000326757">
    <property type="component" value="Unassembled WGS sequence"/>
</dbReference>
<evidence type="ECO:0000313" key="3">
    <source>
        <dbReference type="Proteomes" id="UP000326757"/>
    </source>
</evidence>
<dbReference type="OrthoDB" id="3502101at2759"/>
<name>A0A5N6JRJ1_MONLA</name>
<proteinExistence type="predicted"/>
<feature type="compositionally biased region" description="Polar residues" evidence="1">
    <location>
        <begin position="207"/>
        <end position="225"/>
    </location>
</feature>
<gene>
    <name evidence="2" type="ORF">EYC80_010073</name>
</gene>
<feature type="region of interest" description="Disordered" evidence="1">
    <location>
        <begin position="207"/>
        <end position="255"/>
    </location>
</feature>
<dbReference type="AlphaFoldDB" id="A0A5N6JRJ1"/>
<accession>A0A5N6JRJ1</accession>
<comment type="caution">
    <text evidence="2">The sequence shown here is derived from an EMBL/GenBank/DDBJ whole genome shotgun (WGS) entry which is preliminary data.</text>
</comment>
<evidence type="ECO:0000313" key="2">
    <source>
        <dbReference type="EMBL" id="KAB8291396.1"/>
    </source>
</evidence>
<organism evidence="2 3">
    <name type="scientific">Monilinia laxa</name>
    <name type="common">Brown rot fungus</name>
    <name type="synonym">Sclerotinia laxa</name>
    <dbReference type="NCBI Taxonomy" id="61186"/>
    <lineage>
        <taxon>Eukaryota</taxon>
        <taxon>Fungi</taxon>
        <taxon>Dikarya</taxon>
        <taxon>Ascomycota</taxon>
        <taxon>Pezizomycotina</taxon>
        <taxon>Leotiomycetes</taxon>
        <taxon>Helotiales</taxon>
        <taxon>Sclerotiniaceae</taxon>
        <taxon>Monilinia</taxon>
    </lineage>
</organism>
<sequence length="272" mass="30564">MDFNPASLSPLSDIALLLQFNQDRNFAHTHQAEIVGYYTHHSLPPYFPFRMVSPDYNDKAEEFYQYDLDDWAVICQYCLNSISATRPPIYHEVNCGCSELGTYAAGITPATQPDTKTLESKTTVFQQSVYTYLSSTPACFTPCTQSSTFREEIAIHESRNDFQNPSINFSDGFHKNDTSITQDQPYSVQSYSWPLCAWLKETESSYHLSSTPRNPSRTRMSSSMKAKNGSKRGNSSIHSSGSGTESGGRGWDPDPFVATGAWADERYHEGLF</sequence>
<keyword evidence="3" id="KW-1185">Reference proteome</keyword>
<dbReference type="EMBL" id="VIGI01000015">
    <property type="protein sequence ID" value="KAB8291396.1"/>
    <property type="molecule type" value="Genomic_DNA"/>
</dbReference>
<reference evidence="2 3" key="1">
    <citation type="submission" date="2019-06" db="EMBL/GenBank/DDBJ databases">
        <title>Genome Sequence of the Brown Rot Fungal Pathogen Monilinia laxa.</title>
        <authorList>
            <person name="De Miccolis Angelini R.M."/>
            <person name="Landi L."/>
            <person name="Abate D."/>
            <person name="Pollastro S."/>
            <person name="Romanazzi G."/>
            <person name="Faretra F."/>
        </authorList>
    </citation>
    <scope>NUCLEOTIDE SEQUENCE [LARGE SCALE GENOMIC DNA]</scope>
    <source>
        <strain evidence="2 3">Mlax316</strain>
    </source>
</reference>
<protein>
    <submittedName>
        <fullName evidence="2">Uncharacterized protein</fullName>
    </submittedName>
</protein>
<evidence type="ECO:0000256" key="1">
    <source>
        <dbReference type="SAM" id="MobiDB-lite"/>
    </source>
</evidence>
<feature type="compositionally biased region" description="Low complexity" evidence="1">
    <location>
        <begin position="231"/>
        <end position="243"/>
    </location>
</feature>